<dbReference type="SUPFAM" id="SSF48452">
    <property type="entry name" value="TPR-like"/>
    <property type="match status" value="1"/>
</dbReference>
<dbReference type="Proteomes" id="UP000446768">
    <property type="component" value="Unassembled WGS sequence"/>
</dbReference>
<dbReference type="Gene3D" id="1.25.40.10">
    <property type="entry name" value="Tetratricopeptide repeat domain"/>
    <property type="match status" value="1"/>
</dbReference>
<evidence type="ECO:0000313" key="7">
    <source>
        <dbReference type="EMBL" id="MRV72459.1"/>
    </source>
</evidence>
<sequence>MSVQAMIRHATGLNVSRAQAERAIRQRMERTGEVNREHYLTALSPGELAELVELLVVPESWMFRDPQAFEAAVDYVQARLADGQRTVRILSVPCAGGEEPYSIAMALFDTGVAPTNFAIDALDLSSACVERARAGVYGRNAFRNKDLSFRDRYFEALGNDLYRVADTVRAQVRFNQGNLLAMDTAAFAGYYDVIFCRNLLIYFDKPTTANAIARLSAMLDDDGVLFAGYAEVPTFTQHGFTPLPHRFAFALKKDTAPAPRYATMPRPGDALPARTLPERRAVPRPAHAAPAIPLPGRPAVVPPPPPARSAKAAVPPVPPPAQAGAISNARALADRGQHQQAAAACQSVLAADPQSPAAAEAYFILGMLREQAQDAREAEQFWRRCIYLQPDHYEALCHLALLAEQQGEPDAAATLKARARRIYQRNNATKADL</sequence>
<protein>
    <submittedName>
        <fullName evidence="7">Tetratricopeptide repeat protein</fullName>
    </submittedName>
</protein>
<dbReference type="GO" id="GO:0008757">
    <property type="term" value="F:S-adenosylmethionine-dependent methyltransferase activity"/>
    <property type="evidence" value="ECO:0007669"/>
    <property type="project" value="InterPro"/>
</dbReference>
<proteinExistence type="predicted"/>
<evidence type="ECO:0000256" key="1">
    <source>
        <dbReference type="ARBA" id="ARBA00022603"/>
    </source>
</evidence>
<dbReference type="AlphaFoldDB" id="A0A7X2IM95"/>
<dbReference type="PANTHER" id="PTHR24422">
    <property type="entry name" value="CHEMOTAXIS PROTEIN METHYLTRANSFERASE"/>
    <property type="match status" value="1"/>
</dbReference>
<evidence type="ECO:0000313" key="8">
    <source>
        <dbReference type="Proteomes" id="UP000446768"/>
    </source>
</evidence>
<evidence type="ECO:0000256" key="2">
    <source>
        <dbReference type="ARBA" id="ARBA00022679"/>
    </source>
</evidence>
<dbReference type="PROSITE" id="PS50005">
    <property type="entry name" value="TPR"/>
    <property type="match status" value="1"/>
</dbReference>
<feature type="repeat" description="TPR" evidence="4">
    <location>
        <begin position="359"/>
        <end position="392"/>
    </location>
</feature>
<evidence type="ECO:0000256" key="5">
    <source>
        <dbReference type="SAM" id="MobiDB-lite"/>
    </source>
</evidence>
<evidence type="ECO:0000259" key="6">
    <source>
        <dbReference type="PROSITE" id="PS50123"/>
    </source>
</evidence>
<dbReference type="InterPro" id="IPR050903">
    <property type="entry name" value="Bact_Chemotaxis_MeTrfase"/>
</dbReference>
<dbReference type="EMBL" id="WKJJ01000006">
    <property type="protein sequence ID" value="MRV72459.1"/>
    <property type="molecule type" value="Genomic_DNA"/>
</dbReference>
<dbReference type="InterPro" id="IPR000780">
    <property type="entry name" value="CheR_MeTrfase"/>
</dbReference>
<dbReference type="RefSeq" id="WP_154374014.1">
    <property type="nucleotide sequence ID" value="NZ_WKJJ01000006.1"/>
</dbReference>
<accession>A0A7X2IM95</accession>
<dbReference type="InterPro" id="IPR011990">
    <property type="entry name" value="TPR-like_helical_dom_sf"/>
</dbReference>
<dbReference type="SUPFAM" id="SSF53335">
    <property type="entry name" value="S-adenosyl-L-methionine-dependent methyltransferases"/>
    <property type="match status" value="1"/>
</dbReference>
<keyword evidence="8" id="KW-1185">Reference proteome</keyword>
<dbReference type="PROSITE" id="PS50123">
    <property type="entry name" value="CHER"/>
    <property type="match status" value="1"/>
</dbReference>
<dbReference type="PRINTS" id="PR00996">
    <property type="entry name" value="CHERMTFRASE"/>
</dbReference>
<dbReference type="InterPro" id="IPR019734">
    <property type="entry name" value="TPR_rpt"/>
</dbReference>
<keyword evidence="4" id="KW-0802">TPR repeat</keyword>
<dbReference type="GO" id="GO:0032259">
    <property type="term" value="P:methylation"/>
    <property type="evidence" value="ECO:0007669"/>
    <property type="project" value="UniProtKB-KW"/>
</dbReference>
<reference evidence="7 8" key="1">
    <citation type="submission" date="2019-11" db="EMBL/GenBank/DDBJ databases">
        <title>Novel species isolated from a subtropical stream in China.</title>
        <authorList>
            <person name="Lu H."/>
        </authorList>
    </citation>
    <scope>NUCLEOTIDE SEQUENCE [LARGE SCALE GENOMIC DNA]</scope>
    <source>
        <strain evidence="7 8">FT92W</strain>
    </source>
</reference>
<gene>
    <name evidence="7" type="ORF">GJ700_12130</name>
</gene>
<dbReference type="Gene3D" id="3.40.50.150">
    <property type="entry name" value="Vaccinia Virus protein VP39"/>
    <property type="match status" value="1"/>
</dbReference>
<dbReference type="Pfam" id="PF01739">
    <property type="entry name" value="CheR"/>
    <property type="match status" value="1"/>
</dbReference>
<keyword evidence="1" id="KW-0489">Methyltransferase</keyword>
<dbReference type="Pfam" id="PF13181">
    <property type="entry name" value="TPR_8"/>
    <property type="match status" value="1"/>
</dbReference>
<dbReference type="InterPro" id="IPR022642">
    <property type="entry name" value="CheR_C"/>
</dbReference>
<comment type="caution">
    <text evidence="7">The sequence shown here is derived from an EMBL/GenBank/DDBJ whole genome shotgun (WGS) entry which is preliminary data.</text>
</comment>
<dbReference type="PANTHER" id="PTHR24422:SF19">
    <property type="entry name" value="CHEMOTAXIS PROTEIN METHYLTRANSFERASE"/>
    <property type="match status" value="1"/>
</dbReference>
<evidence type="ECO:0000256" key="3">
    <source>
        <dbReference type="ARBA" id="ARBA00022691"/>
    </source>
</evidence>
<feature type="region of interest" description="Disordered" evidence="5">
    <location>
        <begin position="303"/>
        <end position="323"/>
    </location>
</feature>
<dbReference type="SMART" id="SM00028">
    <property type="entry name" value="TPR"/>
    <property type="match status" value="3"/>
</dbReference>
<keyword evidence="2" id="KW-0808">Transferase</keyword>
<keyword evidence="3" id="KW-0949">S-adenosyl-L-methionine</keyword>
<organism evidence="7 8">
    <name type="scientific">Pseudoduganella rivuli</name>
    <dbReference type="NCBI Taxonomy" id="2666085"/>
    <lineage>
        <taxon>Bacteria</taxon>
        <taxon>Pseudomonadati</taxon>
        <taxon>Pseudomonadota</taxon>
        <taxon>Betaproteobacteria</taxon>
        <taxon>Burkholderiales</taxon>
        <taxon>Oxalobacteraceae</taxon>
        <taxon>Telluria group</taxon>
        <taxon>Pseudoduganella</taxon>
    </lineage>
</organism>
<evidence type="ECO:0000256" key="4">
    <source>
        <dbReference type="PROSITE-ProRule" id="PRU00339"/>
    </source>
</evidence>
<name>A0A7X2IM95_9BURK</name>
<feature type="domain" description="CheR-type methyltransferase" evidence="6">
    <location>
        <begin position="1"/>
        <end position="231"/>
    </location>
</feature>
<dbReference type="InterPro" id="IPR029063">
    <property type="entry name" value="SAM-dependent_MTases_sf"/>
</dbReference>
<dbReference type="SMART" id="SM00138">
    <property type="entry name" value="MeTrc"/>
    <property type="match status" value="1"/>
</dbReference>